<evidence type="ECO:0000256" key="1">
    <source>
        <dbReference type="PROSITE-ProRule" id="PRU00042"/>
    </source>
</evidence>
<feature type="region of interest" description="Disordered" evidence="2">
    <location>
        <begin position="60"/>
        <end position="102"/>
    </location>
</feature>
<evidence type="ECO:0000256" key="2">
    <source>
        <dbReference type="SAM" id="MobiDB-lite"/>
    </source>
</evidence>
<dbReference type="PROSITE" id="PS00028">
    <property type="entry name" value="ZINC_FINGER_C2H2_1"/>
    <property type="match status" value="1"/>
</dbReference>
<feature type="domain" description="C2H2-type" evidence="3">
    <location>
        <begin position="17"/>
        <end position="39"/>
    </location>
</feature>
<protein>
    <recommendedName>
        <fullName evidence="3">C2H2-type domain-containing protein</fullName>
    </recommendedName>
</protein>
<feature type="region of interest" description="Disordered" evidence="2">
    <location>
        <begin position="867"/>
        <end position="1039"/>
    </location>
</feature>
<keyword evidence="1" id="KW-0479">Metal-binding</keyword>
<evidence type="ECO:0000313" key="4">
    <source>
        <dbReference type="EMBL" id="VFQ75590.1"/>
    </source>
</evidence>
<dbReference type="AlphaFoldDB" id="A0A484LGX6"/>
<reference evidence="4 5" key="1">
    <citation type="submission" date="2018-04" db="EMBL/GenBank/DDBJ databases">
        <authorList>
            <person name="Vogel A."/>
        </authorList>
    </citation>
    <scope>NUCLEOTIDE SEQUENCE [LARGE SCALE GENOMIC DNA]</scope>
</reference>
<dbReference type="Proteomes" id="UP000595140">
    <property type="component" value="Unassembled WGS sequence"/>
</dbReference>
<keyword evidence="1" id="KW-0863">Zinc-finger</keyword>
<evidence type="ECO:0000259" key="3">
    <source>
        <dbReference type="PROSITE" id="PS50157"/>
    </source>
</evidence>
<dbReference type="GO" id="GO:0008270">
    <property type="term" value="F:zinc ion binding"/>
    <property type="evidence" value="ECO:0007669"/>
    <property type="project" value="UniProtKB-KW"/>
</dbReference>
<feature type="region of interest" description="Disordered" evidence="2">
    <location>
        <begin position="512"/>
        <end position="534"/>
    </location>
</feature>
<feature type="compositionally biased region" description="Basic and acidic residues" evidence="2">
    <location>
        <begin position="970"/>
        <end position="981"/>
    </location>
</feature>
<dbReference type="PANTHER" id="PTHR35746:SF1">
    <property type="entry name" value="PENTATRICOPEPTIDE REPEAT (PPR) SUPERFAMILY PROTEIN"/>
    <property type="match status" value="1"/>
</dbReference>
<feature type="compositionally biased region" description="Basic and acidic residues" evidence="2">
    <location>
        <begin position="873"/>
        <end position="884"/>
    </location>
</feature>
<dbReference type="OrthoDB" id="1939753at2759"/>
<organism evidence="4 5">
    <name type="scientific">Cuscuta campestris</name>
    <dbReference type="NCBI Taxonomy" id="132261"/>
    <lineage>
        <taxon>Eukaryota</taxon>
        <taxon>Viridiplantae</taxon>
        <taxon>Streptophyta</taxon>
        <taxon>Embryophyta</taxon>
        <taxon>Tracheophyta</taxon>
        <taxon>Spermatophyta</taxon>
        <taxon>Magnoliopsida</taxon>
        <taxon>eudicotyledons</taxon>
        <taxon>Gunneridae</taxon>
        <taxon>Pentapetalae</taxon>
        <taxon>asterids</taxon>
        <taxon>lamiids</taxon>
        <taxon>Solanales</taxon>
        <taxon>Convolvulaceae</taxon>
        <taxon>Cuscuteae</taxon>
        <taxon>Cuscuta</taxon>
        <taxon>Cuscuta subgen. Grammica</taxon>
        <taxon>Cuscuta sect. Cleistogrammica</taxon>
    </lineage>
</organism>
<keyword evidence="5" id="KW-1185">Reference proteome</keyword>
<name>A0A484LGX6_9ASTE</name>
<sequence>MENQDHRAPISSGHGVYLCSKCGWPFPNPHPSAKHRRAHKKVCGTIDGYKVIQPELTPLAISEEEEQPLSGEGRTPSPKIEGKSLKEVAGSCQSATRSEDEHFSDAMAEFSDSGLSPGMDEGSEVARKLVRDVEKFEEEGDGLLKVDATIVDDPSRTLQIGDLQQVESEMKSPDVSILLGSTSKESTIGLDETKGQQLESTESKTLAVLTVEDEKETTDNAPLSDDRHLDICAKEIEHANIVDAPVDEVLQEGDKENSSLSKNVCRNLEVGEESDDFLQDSTTRMHGMSTDDKNQYESVGDKDVHMLSVVEGISSLNYSQDHKDHGSLKSSIALGMDTSIELLSSTEDEDKTTLEGNDQFVMDAGKPDQQLVGPPTILDALGDDITKDGGEVLADGKNDMGGSELINDEHFESYGLVSATATPESPALTMEPTISLSMEDKSSESHLREDVRQSIPTILDAKADDIKNPIEESSHSYGSKVINDEIFGSCGSGPATSTLESPISNFEPANSLPMEDESSQCKPLGGSDDNSSAPHVCEEDNIISKGSEIIYDCGIDKTKMSFSAENESSDVFLQDSTTMHDMGTEDKSQYEFVGDKDVHMLSVDESISSINYSQDHKDWGSLKSTIALDMDTSIEPLSSTQDDDKSTLEDNDQFIMDACEPDQHLLGPPTILDASGDEIRKDGDKVLAEGENDMDGSEVINNEQLESYGLVSATGTPESPALTMEPTVSLALTMEPTVSLSMEDESSESHLREEVTQSIPTILDAKADDIKNPIEESFHSYGSMVIKDEHFGSCGSGPATSTLEPQILNFEPTNSLPMEDESLQCKPLDGSDDNSIAPRVCEEDKQAIISGGSEIIYECGIDKTKLTSTAESESSKDYLPDQRSADTQIAGSEHREKVAANDDMGNTEPMHDSSTAVVESTSADEIDERKDGSVIEASSIPRDRDMNLGNNDVVVDAKRALEVSSLPPVKKGEDDDDKTGKQQDGGATVVDKSVASSSRTDSLEANWGSVSESTLHVDGGAQEKPSLQETTLQAERDPHTFDDIVDQNVHKDPSDEAAAAMKAAVGNEESQQGRTKNEEERIAKVTNWKQQHTPLKNLLGEAKSPKKDETATASSKVTTTTVNSILMSEEGQKEVDKEWDSPARYRPSVDIKKERKKGKTYWVPFACCSSSVH</sequence>
<dbReference type="PANTHER" id="PTHR35746">
    <property type="entry name" value="PENTATRICOPEPTIDE REPEAT (PPR) SUPERFAMILY PROTEIN"/>
    <property type="match status" value="1"/>
</dbReference>
<feature type="compositionally biased region" description="Low complexity" evidence="2">
    <location>
        <begin position="1111"/>
        <end position="1122"/>
    </location>
</feature>
<dbReference type="EMBL" id="OOIL02001451">
    <property type="protein sequence ID" value="VFQ75590.1"/>
    <property type="molecule type" value="Genomic_DNA"/>
</dbReference>
<accession>A0A484LGX6</accession>
<feature type="region of interest" description="Disordered" evidence="2">
    <location>
        <begin position="1053"/>
        <end position="1139"/>
    </location>
</feature>
<proteinExistence type="predicted"/>
<dbReference type="InterPro" id="IPR013087">
    <property type="entry name" value="Znf_C2H2_type"/>
</dbReference>
<feature type="compositionally biased region" description="Polar residues" evidence="2">
    <location>
        <begin position="912"/>
        <end position="923"/>
    </location>
</feature>
<evidence type="ECO:0000313" key="5">
    <source>
        <dbReference type="Proteomes" id="UP000595140"/>
    </source>
</evidence>
<feature type="compositionally biased region" description="Basic and acidic residues" evidence="2">
    <location>
        <begin position="1130"/>
        <end position="1139"/>
    </location>
</feature>
<gene>
    <name evidence="4" type="ORF">CCAM_LOCUS17366</name>
</gene>
<keyword evidence="1" id="KW-0862">Zinc</keyword>
<dbReference type="PROSITE" id="PS50157">
    <property type="entry name" value="ZINC_FINGER_C2H2_2"/>
    <property type="match status" value="1"/>
</dbReference>